<protein>
    <submittedName>
        <fullName evidence="2">Membrane protein-like</fullName>
    </submittedName>
</protein>
<dbReference type="AlphaFoldDB" id="A0A6J4S3G5"/>
<feature type="compositionally biased region" description="Basic residues" evidence="1">
    <location>
        <begin position="264"/>
        <end position="296"/>
    </location>
</feature>
<evidence type="ECO:0000256" key="1">
    <source>
        <dbReference type="SAM" id="MobiDB-lite"/>
    </source>
</evidence>
<feature type="compositionally biased region" description="Basic residues" evidence="1">
    <location>
        <begin position="408"/>
        <end position="420"/>
    </location>
</feature>
<accession>A0A6J4S3G5</accession>
<reference evidence="2" key="1">
    <citation type="submission" date="2020-02" db="EMBL/GenBank/DDBJ databases">
        <authorList>
            <person name="Meier V. D."/>
        </authorList>
    </citation>
    <scope>NUCLEOTIDE SEQUENCE</scope>
    <source>
        <strain evidence="2">AVDCRST_MAG65</strain>
    </source>
</reference>
<feature type="compositionally biased region" description="Basic residues" evidence="1">
    <location>
        <begin position="435"/>
        <end position="453"/>
    </location>
</feature>
<name>A0A6J4S3G5_9ACTN</name>
<feature type="region of interest" description="Disordered" evidence="1">
    <location>
        <begin position="189"/>
        <end position="214"/>
    </location>
</feature>
<feature type="non-terminal residue" evidence="2">
    <location>
        <position position="511"/>
    </location>
</feature>
<feature type="compositionally biased region" description="Basic and acidic residues" evidence="1">
    <location>
        <begin position="1"/>
        <end position="22"/>
    </location>
</feature>
<feature type="compositionally biased region" description="Basic and acidic residues" evidence="1">
    <location>
        <begin position="355"/>
        <end position="370"/>
    </location>
</feature>
<feature type="compositionally biased region" description="Basic and acidic residues" evidence="1">
    <location>
        <begin position="501"/>
        <end position="511"/>
    </location>
</feature>
<feature type="region of interest" description="Disordered" evidence="1">
    <location>
        <begin position="255"/>
        <end position="296"/>
    </location>
</feature>
<feature type="compositionally biased region" description="Basic residues" evidence="1">
    <location>
        <begin position="371"/>
        <end position="381"/>
    </location>
</feature>
<organism evidence="2">
    <name type="scientific">uncultured Solirubrobacteraceae bacterium</name>
    <dbReference type="NCBI Taxonomy" id="1162706"/>
    <lineage>
        <taxon>Bacteria</taxon>
        <taxon>Bacillati</taxon>
        <taxon>Actinomycetota</taxon>
        <taxon>Thermoleophilia</taxon>
        <taxon>Solirubrobacterales</taxon>
        <taxon>Solirubrobacteraceae</taxon>
        <taxon>environmental samples</taxon>
    </lineage>
</organism>
<sequence>AAAEAAGRDAGGRRAGPDRLDGDLPGGAVGLPGHRVLDRRGALGRHRRPPAHRDPGRPAPGRLAAAVLPAAARLDGARRRQRDGDPRAIAAVRAAERARCLVGAALPVRRARRLGGGRPAGAQPLPHLVRAGDAHVRAGGAAGHAGLRSVPARGRLRSPALARPRRRAPGSAALHPQLGAVLRSRLRDGVARPGRARFRRPSPGAGARRPGHLRSGGAALSAVAAHHALPGTPHRGAVGARPAAIRAAAGLPPAARLHGAVRPPARRRHRLGAHRAARARGRRVARGGRARRRAGRHAPAGLALLAAVARLGASLPGGRRPAAAAARRPRHLTGRRRRAGRTGHHRRSVGLRRPAAREEQRARAGRDARARARSRRPRRLHPAGADPGARLLPARRTALRHPVGAGLRPRRHGLARRRRAAGGDDGRPRPGAAHPRPRARAPARARRADRLRRRALERSLDGAGEAAQRRVARSHPRGSALANHCRRPGDLLSCTSESAEGDGRDPVARRL</sequence>
<gene>
    <name evidence="2" type="ORF">AVDCRST_MAG65-1901</name>
</gene>
<feature type="compositionally biased region" description="Basic residues" evidence="1">
    <location>
        <begin position="327"/>
        <end position="350"/>
    </location>
</feature>
<evidence type="ECO:0000313" key="2">
    <source>
        <dbReference type="EMBL" id="CAA9488795.1"/>
    </source>
</evidence>
<feature type="region of interest" description="Disordered" evidence="1">
    <location>
        <begin position="315"/>
        <end position="511"/>
    </location>
</feature>
<feature type="non-terminal residue" evidence="2">
    <location>
        <position position="1"/>
    </location>
</feature>
<feature type="region of interest" description="Disordered" evidence="1">
    <location>
        <begin position="1"/>
        <end position="62"/>
    </location>
</feature>
<proteinExistence type="predicted"/>
<feature type="compositionally biased region" description="Low complexity" evidence="1">
    <location>
        <begin position="315"/>
        <end position="326"/>
    </location>
</feature>
<dbReference type="EMBL" id="CADCVL010000345">
    <property type="protein sequence ID" value="CAA9488795.1"/>
    <property type="molecule type" value="Genomic_DNA"/>
</dbReference>